<gene>
    <name evidence="2" type="ORF">C7B47_11855</name>
</gene>
<protein>
    <recommendedName>
        <fullName evidence="1">EAL domain-containing protein</fullName>
    </recommendedName>
</protein>
<dbReference type="PANTHER" id="PTHR33121">
    <property type="entry name" value="CYCLIC DI-GMP PHOSPHODIESTERASE PDEF"/>
    <property type="match status" value="1"/>
</dbReference>
<dbReference type="InterPro" id="IPR001633">
    <property type="entry name" value="EAL_dom"/>
</dbReference>
<organism evidence="2 3">
    <name type="scientific">Sulfobacillus thermosulfidooxidans</name>
    <dbReference type="NCBI Taxonomy" id="28034"/>
    <lineage>
        <taxon>Bacteria</taxon>
        <taxon>Bacillati</taxon>
        <taxon>Bacillota</taxon>
        <taxon>Clostridia</taxon>
        <taxon>Eubacteriales</taxon>
        <taxon>Clostridiales Family XVII. Incertae Sedis</taxon>
        <taxon>Sulfobacillus</taxon>
    </lineage>
</organism>
<accession>A0A2T2WTK6</accession>
<dbReference type="InterPro" id="IPR035919">
    <property type="entry name" value="EAL_sf"/>
</dbReference>
<name>A0A2T2WTK6_SULTH</name>
<dbReference type="SUPFAM" id="SSF141868">
    <property type="entry name" value="EAL domain-like"/>
    <property type="match status" value="1"/>
</dbReference>
<dbReference type="InterPro" id="IPR050706">
    <property type="entry name" value="Cyclic-di-GMP_PDE-like"/>
</dbReference>
<comment type="caution">
    <text evidence="2">The sequence shown here is derived from an EMBL/GenBank/DDBJ whole genome shotgun (WGS) entry which is preliminary data.</text>
</comment>
<dbReference type="EMBL" id="PXYX01000028">
    <property type="protein sequence ID" value="PSR25576.1"/>
    <property type="molecule type" value="Genomic_DNA"/>
</dbReference>
<reference evidence="2 3" key="1">
    <citation type="journal article" date="2014" name="BMC Genomics">
        <title>Comparison of environmental and isolate Sulfobacillus genomes reveals diverse carbon, sulfur, nitrogen, and hydrogen metabolisms.</title>
        <authorList>
            <person name="Justice N.B."/>
            <person name="Norman A."/>
            <person name="Brown C.T."/>
            <person name="Singh A."/>
            <person name="Thomas B.C."/>
            <person name="Banfield J.F."/>
        </authorList>
    </citation>
    <scope>NUCLEOTIDE SEQUENCE [LARGE SCALE GENOMIC DNA]</scope>
    <source>
        <strain evidence="2">AMDSBA5</strain>
    </source>
</reference>
<dbReference type="AlphaFoldDB" id="A0A2T2WTK6"/>
<dbReference type="Gene3D" id="3.20.20.450">
    <property type="entry name" value="EAL domain"/>
    <property type="match status" value="1"/>
</dbReference>
<sequence>MDNIVTIAWLKDRGYGFALDDAGTYFTGFQLYALWPYVVQLSLSVLHGWHLGHPEFLRYWVNAAHRIQAIVIAEGVEDKAWILALEAEGVDAVQGYALGKPEPAQAWVAPSSTISREGDCQL</sequence>
<dbReference type="PANTHER" id="PTHR33121:SF76">
    <property type="entry name" value="SIGNALING PROTEIN"/>
    <property type="match status" value="1"/>
</dbReference>
<evidence type="ECO:0000259" key="1">
    <source>
        <dbReference type="PROSITE" id="PS50883"/>
    </source>
</evidence>
<dbReference type="PROSITE" id="PS50883">
    <property type="entry name" value="EAL"/>
    <property type="match status" value="1"/>
</dbReference>
<feature type="domain" description="EAL" evidence="1">
    <location>
        <begin position="1"/>
        <end position="115"/>
    </location>
</feature>
<evidence type="ECO:0000313" key="3">
    <source>
        <dbReference type="Proteomes" id="UP000242705"/>
    </source>
</evidence>
<proteinExistence type="predicted"/>
<dbReference type="Proteomes" id="UP000242705">
    <property type="component" value="Unassembled WGS sequence"/>
</dbReference>
<evidence type="ECO:0000313" key="2">
    <source>
        <dbReference type="EMBL" id="PSR25576.1"/>
    </source>
</evidence>
<dbReference type="Pfam" id="PF00563">
    <property type="entry name" value="EAL"/>
    <property type="match status" value="1"/>
</dbReference>
<dbReference type="GO" id="GO:0071111">
    <property type="term" value="F:cyclic-guanylate-specific phosphodiesterase activity"/>
    <property type="evidence" value="ECO:0007669"/>
    <property type="project" value="InterPro"/>
</dbReference>